<keyword evidence="3 6" id="KW-0812">Transmembrane</keyword>
<dbReference type="RefSeq" id="WP_120353826.1">
    <property type="nucleotide sequence ID" value="NZ_RAQO01000004.1"/>
</dbReference>
<evidence type="ECO:0000256" key="6">
    <source>
        <dbReference type="SAM" id="Phobius"/>
    </source>
</evidence>
<feature type="transmembrane region" description="Helical" evidence="6">
    <location>
        <begin position="35"/>
        <end position="59"/>
    </location>
</feature>
<evidence type="ECO:0000256" key="4">
    <source>
        <dbReference type="ARBA" id="ARBA00022989"/>
    </source>
</evidence>
<evidence type="ECO:0000256" key="3">
    <source>
        <dbReference type="ARBA" id="ARBA00022692"/>
    </source>
</evidence>
<feature type="domain" description="Phage shock protein PspC N-terminal" evidence="7">
    <location>
        <begin position="5"/>
        <end position="61"/>
    </location>
</feature>
<name>A0A420EGH9_9ALTE</name>
<dbReference type="InterPro" id="IPR052027">
    <property type="entry name" value="PspC"/>
</dbReference>
<protein>
    <submittedName>
        <fullName evidence="8">Envelope stress response membrane protein PspC</fullName>
    </submittedName>
</protein>
<evidence type="ECO:0000256" key="2">
    <source>
        <dbReference type="ARBA" id="ARBA00022475"/>
    </source>
</evidence>
<gene>
    <name evidence="8" type="primary">pspC</name>
    <name evidence="8" type="ORF">DBZ36_05010</name>
</gene>
<evidence type="ECO:0000256" key="1">
    <source>
        <dbReference type="ARBA" id="ARBA00004162"/>
    </source>
</evidence>
<evidence type="ECO:0000313" key="8">
    <source>
        <dbReference type="EMBL" id="RKF19821.1"/>
    </source>
</evidence>
<dbReference type="InterPro" id="IPR014320">
    <property type="entry name" value="Phageshock_PspC"/>
</dbReference>
<reference evidence="8 9" key="1">
    <citation type="submission" date="2018-09" db="EMBL/GenBank/DDBJ databases">
        <authorList>
            <person name="Wang Z."/>
        </authorList>
    </citation>
    <scope>NUCLEOTIDE SEQUENCE [LARGE SCALE GENOMIC DNA]</scope>
    <source>
        <strain evidence="8 9">ALS 81</strain>
    </source>
</reference>
<dbReference type="EMBL" id="RAQO01000004">
    <property type="protein sequence ID" value="RKF19821.1"/>
    <property type="molecule type" value="Genomic_DNA"/>
</dbReference>
<organism evidence="8 9">
    <name type="scientific">Alginatibacterium sediminis</name>
    <dbReference type="NCBI Taxonomy" id="2164068"/>
    <lineage>
        <taxon>Bacteria</taxon>
        <taxon>Pseudomonadati</taxon>
        <taxon>Pseudomonadota</taxon>
        <taxon>Gammaproteobacteria</taxon>
        <taxon>Alteromonadales</taxon>
        <taxon>Alteromonadaceae</taxon>
        <taxon>Alginatibacterium</taxon>
    </lineage>
</organism>
<dbReference type="Proteomes" id="UP000286482">
    <property type="component" value="Unassembled WGS sequence"/>
</dbReference>
<keyword evidence="4 6" id="KW-1133">Transmembrane helix</keyword>
<evidence type="ECO:0000313" key="9">
    <source>
        <dbReference type="Proteomes" id="UP000286482"/>
    </source>
</evidence>
<dbReference type="InterPro" id="IPR007168">
    <property type="entry name" value="Phageshock_PspC_N"/>
</dbReference>
<dbReference type="AlphaFoldDB" id="A0A420EGH9"/>
<dbReference type="NCBIfam" id="TIGR02978">
    <property type="entry name" value="phageshock_pspC"/>
    <property type="match status" value="1"/>
</dbReference>
<comment type="subcellular location">
    <subcellularLocation>
        <location evidence="1">Cell membrane</location>
        <topology evidence="1">Single-pass membrane protein</topology>
    </subcellularLocation>
</comment>
<dbReference type="GO" id="GO:0005886">
    <property type="term" value="C:plasma membrane"/>
    <property type="evidence" value="ECO:0007669"/>
    <property type="project" value="UniProtKB-SubCell"/>
</dbReference>
<keyword evidence="5 6" id="KW-0472">Membrane</keyword>
<keyword evidence="2" id="KW-1003">Cell membrane</keyword>
<dbReference type="OrthoDB" id="7359894at2"/>
<proteinExistence type="predicted"/>
<dbReference type="PANTHER" id="PTHR33885">
    <property type="entry name" value="PHAGE SHOCK PROTEIN C"/>
    <property type="match status" value="1"/>
</dbReference>
<evidence type="ECO:0000259" key="7">
    <source>
        <dbReference type="Pfam" id="PF04024"/>
    </source>
</evidence>
<evidence type="ECO:0000256" key="5">
    <source>
        <dbReference type="ARBA" id="ARBA00023136"/>
    </source>
</evidence>
<accession>A0A420EGH9</accession>
<sequence>MNDHGLYRDPDNGKLAGVCAGIAQRFRIETWLVRIIAFTVAITNFGLFAIIYGAGWLFLEKKPGTESEQSAINQLKSKVWQRGDSPSSIIDDIDNLFKNLETRLQDLEKTVTSRDFDLKRKFKNL</sequence>
<dbReference type="Pfam" id="PF04024">
    <property type="entry name" value="PspC"/>
    <property type="match status" value="1"/>
</dbReference>
<dbReference type="PANTHER" id="PTHR33885:SF3">
    <property type="entry name" value="PHAGE SHOCK PROTEIN C"/>
    <property type="match status" value="1"/>
</dbReference>
<keyword evidence="9" id="KW-1185">Reference proteome</keyword>
<comment type="caution">
    <text evidence="8">The sequence shown here is derived from an EMBL/GenBank/DDBJ whole genome shotgun (WGS) entry which is preliminary data.</text>
</comment>